<reference evidence="2" key="1">
    <citation type="submission" date="2016-05" db="EMBL/GenBank/DDBJ databases">
        <authorList>
            <person name="Naeem Raeece"/>
        </authorList>
    </citation>
    <scope>NUCLEOTIDE SEQUENCE [LARGE SCALE GENOMIC DNA]</scope>
</reference>
<organism evidence="1 2">
    <name type="scientific">Plasmodium ovale wallikeri</name>
    <dbReference type="NCBI Taxonomy" id="864142"/>
    <lineage>
        <taxon>Eukaryota</taxon>
        <taxon>Sar</taxon>
        <taxon>Alveolata</taxon>
        <taxon>Apicomplexa</taxon>
        <taxon>Aconoidasida</taxon>
        <taxon>Haemosporida</taxon>
        <taxon>Plasmodiidae</taxon>
        <taxon>Plasmodium</taxon>
        <taxon>Plasmodium (Plasmodium)</taxon>
    </lineage>
</organism>
<dbReference type="EMBL" id="FLRD01000134">
    <property type="protein sequence ID" value="SBT44461.1"/>
    <property type="molecule type" value="Genomic_DNA"/>
</dbReference>
<evidence type="ECO:0000313" key="1">
    <source>
        <dbReference type="EMBL" id="SBT44461.1"/>
    </source>
</evidence>
<proteinExistence type="predicted"/>
<gene>
    <name evidence="1" type="ORF">POVWA1_049950</name>
</gene>
<evidence type="ECO:0000313" key="2">
    <source>
        <dbReference type="Proteomes" id="UP000078555"/>
    </source>
</evidence>
<dbReference type="Proteomes" id="UP000078555">
    <property type="component" value="Unassembled WGS sequence"/>
</dbReference>
<keyword evidence="2" id="KW-1185">Reference proteome</keyword>
<protein>
    <submittedName>
        <fullName evidence="1">Uncharacterized protein</fullName>
    </submittedName>
</protein>
<accession>A0A1A8ZKR8</accession>
<sequence length="89" mass="10053">MENATHAYPMLGENNSQKGKFNDGLASNLLTCAMFSLTLNTQGTIATARTTVQIRKCGGRAQKKKKKKKKKKKNHVNMKMCKYVYLIKE</sequence>
<name>A0A1A8ZKR8_PLAOA</name>
<dbReference type="AlphaFoldDB" id="A0A1A8ZKR8"/>